<dbReference type="STRING" id="375451.RD1_2605"/>
<dbReference type="OrthoDB" id="2489132at2"/>
<keyword evidence="1" id="KW-0145">Chemotaxis</keyword>
<reference evidence="5 6" key="1">
    <citation type="journal article" date="2007" name="J. Bacteriol.">
        <title>The complete genome sequence of Roseobacter denitrificans reveals a mixotrophic rather than photosynthetic metabolism.</title>
        <authorList>
            <person name="Swingley W.D."/>
            <person name="Sadekar S."/>
            <person name="Mastrian S.D."/>
            <person name="Matthies H.J."/>
            <person name="Hao J."/>
            <person name="Ramos H."/>
            <person name="Acharya C.R."/>
            <person name="Conrad A.L."/>
            <person name="Taylor H.L."/>
            <person name="Dejesa L.C."/>
            <person name="Shah M.K."/>
            <person name="O'huallachain M.E."/>
            <person name="Lince M.T."/>
            <person name="Blankenship R.E."/>
            <person name="Beatty J.T."/>
            <person name="Touchman J.W."/>
        </authorList>
    </citation>
    <scope>NUCLEOTIDE SEQUENCE [LARGE SCALE GENOMIC DNA]</scope>
    <source>
        <strain evidence="6">ATCC 33942 / OCh 114</strain>
    </source>
</reference>
<accession>Q166D8</accession>
<evidence type="ECO:0000313" key="6">
    <source>
        <dbReference type="Proteomes" id="UP000007029"/>
    </source>
</evidence>
<dbReference type="GO" id="GO:0005886">
    <property type="term" value="C:plasma membrane"/>
    <property type="evidence" value="ECO:0007669"/>
    <property type="project" value="TreeGrafter"/>
</dbReference>
<dbReference type="GO" id="GO:0007165">
    <property type="term" value="P:signal transduction"/>
    <property type="evidence" value="ECO:0007669"/>
    <property type="project" value="UniProtKB-KW"/>
</dbReference>
<dbReference type="SMART" id="SM00283">
    <property type="entry name" value="MA"/>
    <property type="match status" value="1"/>
</dbReference>
<comment type="similarity">
    <text evidence="2">Belongs to the methyl-accepting chemotaxis (MCP) protein family.</text>
</comment>
<evidence type="ECO:0000259" key="4">
    <source>
        <dbReference type="PROSITE" id="PS50111"/>
    </source>
</evidence>
<evidence type="ECO:0000256" key="2">
    <source>
        <dbReference type="ARBA" id="ARBA00029447"/>
    </source>
</evidence>
<dbReference type="GO" id="GO:0004888">
    <property type="term" value="F:transmembrane signaling receptor activity"/>
    <property type="evidence" value="ECO:0007669"/>
    <property type="project" value="TreeGrafter"/>
</dbReference>
<dbReference type="Proteomes" id="UP000007029">
    <property type="component" value="Chromosome"/>
</dbReference>
<dbReference type="EMBL" id="CP000362">
    <property type="protein sequence ID" value="ABG32155.1"/>
    <property type="molecule type" value="Genomic_DNA"/>
</dbReference>
<dbReference type="AlphaFoldDB" id="Q166D8"/>
<proteinExistence type="inferred from homology"/>
<gene>
    <name evidence="5" type="ordered locus">RD1_2605</name>
</gene>
<dbReference type="SUPFAM" id="SSF58104">
    <property type="entry name" value="Methyl-accepting chemotaxis protein (MCP) signaling domain"/>
    <property type="match status" value="1"/>
</dbReference>
<dbReference type="PROSITE" id="PS50111">
    <property type="entry name" value="CHEMOTAXIS_TRANSDUC_2"/>
    <property type="match status" value="1"/>
</dbReference>
<organism evidence="5 6">
    <name type="scientific">Roseobacter denitrificans (strain ATCC 33942 / OCh 114)</name>
    <name type="common">Erythrobacter sp. (strain OCh 114)</name>
    <name type="synonym">Roseobacter denitrificans</name>
    <dbReference type="NCBI Taxonomy" id="375451"/>
    <lineage>
        <taxon>Bacteria</taxon>
        <taxon>Pseudomonadati</taxon>
        <taxon>Pseudomonadota</taxon>
        <taxon>Alphaproteobacteria</taxon>
        <taxon>Rhodobacterales</taxon>
        <taxon>Roseobacteraceae</taxon>
        <taxon>Roseobacter</taxon>
    </lineage>
</organism>
<keyword evidence="6" id="KW-1185">Reference proteome</keyword>
<dbReference type="PANTHER" id="PTHR43531">
    <property type="entry name" value="PROTEIN ICFG"/>
    <property type="match status" value="1"/>
</dbReference>
<dbReference type="HOGENOM" id="CLU_000445_107_32_5"/>
<keyword evidence="3" id="KW-0807">Transducer</keyword>
<evidence type="ECO:0000256" key="1">
    <source>
        <dbReference type="ARBA" id="ARBA00022500"/>
    </source>
</evidence>
<dbReference type="GO" id="GO:0006935">
    <property type="term" value="P:chemotaxis"/>
    <property type="evidence" value="ECO:0007669"/>
    <property type="project" value="UniProtKB-KW"/>
</dbReference>
<dbReference type="InterPro" id="IPR051310">
    <property type="entry name" value="MCP_chemotaxis"/>
</dbReference>
<evidence type="ECO:0000256" key="3">
    <source>
        <dbReference type="PROSITE-ProRule" id="PRU00284"/>
    </source>
</evidence>
<dbReference type="Gene3D" id="1.10.287.950">
    <property type="entry name" value="Methyl-accepting chemotaxis protein"/>
    <property type="match status" value="1"/>
</dbReference>
<dbReference type="InterPro" id="IPR004089">
    <property type="entry name" value="MCPsignal_dom"/>
</dbReference>
<feature type="domain" description="Methyl-accepting transducer" evidence="4">
    <location>
        <begin position="19"/>
        <end position="262"/>
    </location>
</feature>
<dbReference type="Pfam" id="PF00015">
    <property type="entry name" value="MCPsignal"/>
    <property type="match status" value="1"/>
</dbReference>
<dbReference type="PANTHER" id="PTHR43531:SF11">
    <property type="entry name" value="METHYL-ACCEPTING CHEMOTAXIS PROTEIN 3"/>
    <property type="match status" value="1"/>
</dbReference>
<protein>
    <submittedName>
        <fullName evidence="5">Methyl-accepting chemotaxis protein, putative</fullName>
    </submittedName>
</protein>
<name>Q166D8_ROSDO</name>
<dbReference type="eggNOG" id="COG0840">
    <property type="taxonomic scope" value="Bacteria"/>
</dbReference>
<dbReference type="KEGG" id="rde:RD1_2605"/>
<sequence length="465" mass="50477">MQVPQHLSAQTDVNRLSSAAAALGYEIVDIAGFLDLVEAHAHAQTSGLKIVTARARDMSAANADVREAVQAMAEQTETTVTDVVASAEMVRQTGEKSRAVAGWVQQVSSRTQDVADTLDAVKRNNQQIASIATQVNTLAINAKIEAARAGESGRGFAVVAEAINELSRQTRGAAVQITENVETLTDWIFTLGQEANGIAEQASDVLEATGDTDAALGRVEASVSAADTQAKRISEQAHRVDRAISEFTPALAEIESAVKDTTSGVEETHVRILNLIDTSETIVQSTALLGNETADARFIHEVTRLAGEVASQMETALSRGEISMSRLFDRSYRPIPDTNPEQFMTESTRLMDQIMPAIQEPALGFDPKIVFCAAVDVNGYLPSHNKKFSQPQTNDPVWNTANCRNRRIFDDRVGLKAGRNTEPFLLQVYRRDMGGGAFKMMKDLSAPIFVQGRHWGGLRLAYSFE</sequence>
<evidence type="ECO:0000313" key="5">
    <source>
        <dbReference type="EMBL" id="ABG32155.1"/>
    </source>
</evidence>